<organism evidence="1 2">
    <name type="scientific">Agrobacterium bohemicum</name>
    <dbReference type="NCBI Taxonomy" id="2052828"/>
    <lineage>
        <taxon>Bacteria</taxon>
        <taxon>Pseudomonadati</taxon>
        <taxon>Pseudomonadota</taxon>
        <taxon>Alphaproteobacteria</taxon>
        <taxon>Hyphomicrobiales</taxon>
        <taxon>Rhizobiaceae</taxon>
        <taxon>Rhizobium/Agrobacterium group</taxon>
        <taxon>Agrobacterium</taxon>
    </lineage>
</organism>
<proteinExistence type="predicted"/>
<name>A0A135NXK6_9HYPH</name>
<dbReference type="Pfam" id="PF04267">
    <property type="entry name" value="SoxD"/>
    <property type="match status" value="1"/>
</dbReference>
<evidence type="ECO:0000313" key="2">
    <source>
        <dbReference type="Proteomes" id="UP000070498"/>
    </source>
</evidence>
<accession>A0A135NXK6</accession>
<dbReference type="EMBL" id="LNUW01000039">
    <property type="protein sequence ID" value="KXG83879.1"/>
    <property type="molecule type" value="Genomic_DNA"/>
</dbReference>
<gene>
    <name evidence="1" type="ORF">ATO67_15210</name>
</gene>
<keyword evidence="2" id="KW-1185">Reference proteome</keyword>
<sequence length="104" mass="12053">MLLIRCPYCEEERSELEFRWAGEAHIARPENISAISDEEFAEYFFMRDNDKGIVFERWRHIHGCGRFFNAARHSVTDKIHLTYKAGEPKPDEATVLAGHEGAAR</sequence>
<dbReference type="InterPro" id="IPR006279">
    <property type="entry name" value="SoxD"/>
</dbReference>
<reference evidence="1 2" key="1">
    <citation type="submission" date="2015-11" db="EMBL/GenBank/DDBJ databases">
        <title>Draft genome sequence of Agrobacterium sp. R89-1.</title>
        <authorList>
            <person name="Zahradnik J."/>
            <person name="Kyslikova E."/>
            <person name="Palyzova A."/>
            <person name="Kyslik P."/>
        </authorList>
    </citation>
    <scope>NUCLEOTIDE SEQUENCE [LARGE SCALE GENOMIC DNA]</scope>
    <source>
        <strain evidence="1 2">R89-1</strain>
    </source>
</reference>
<dbReference type="RefSeq" id="WP_067650958.1">
    <property type="nucleotide sequence ID" value="NZ_KQ961031.1"/>
</dbReference>
<evidence type="ECO:0000313" key="1">
    <source>
        <dbReference type="EMBL" id="KXG83879.1"/>
    </source>
</evidence>
<dbReference type="OrthoDB" id="7159274at2"/>
<dbReference type="InterPro" id="IPR038561">
    <property type="entry name" value="SoxD_sf"/>
</dbReference>
<dbReference type="NCBIfam" id="TIGR01374">
    <property type="entry name" value="soxD"/>
    <property type="match status" value="1"/>
</dbReference>
<comment type="caution">
    <text evidence="1">The sequence shown here is derived from an EMBL/GenBank/DDBJ whole genome shotgun (WGS) entry which is preliminary data.</text>
</comment>
<dbReference type="Proteomes" id="UP000070498">
    <property type="component" value="Unassembled WGS sequence"/>
</dbReference>
<dbReference type="AlphaFoldDB" id="A0A135NXK6"/>
<dbReference type="Gene3D" id="3.30.2270.10">
    <property type="entry name" value="Folate-binding superfamily"/>
    <property type="match status" value="1"/>
</dbReference>
<dbReference type="GO" id="GO:0008115">
    <property type="term" value="F:sarcosine oxidase activity"/>
    <property type="evidence" value="ECO:0007669"/>
    <property type="project" value="InterPro"/>
</dbReference>
<protein>
    <submittedName>
        <fullName evidence="1">Sarcosine oxidase subunit delta</fullName>
    </submittedName>
</protein>
<dbReference type="GO" id="GO:0046653">
    <property type="term" value="P:tetrahydrofolate metabolic process"/>
    <property type="evidence" value="ECO:0007669"/>
    <property type="project" value="InterPro"/>
</dbReference>
<dbReference type="STRING" id="2052828.ATO67_15210"/>